<name>Q12J84_SHEDO</name>
<dbReference type="Proteomes" id="UP000001982">
    <property type="component" value="Chromosome"/>
</dbReference>
<dbReference type="HOGENOM" id="CLU_147302_0_0_6"/>
<dbReference type="RefSeq" id="WP_011497637.1">
    <property type="nucleotide sequence ID" value="NC_007954.1"/>
</dbReference>
<evidence type="ECO:0000313" key="3">
    <source>
        <dbReference type="Proteomes" id="UP000001982"/>
    </source>
</evidence>
<feature type="transmembrane region" description="Helical" evidence="1">
    <location>
        <begin position="57"/>
        <end position="79"/>
    </location>
</feature>
<dbReference type="AlphaFoldDB" id="Q12J84"/>
<accession>Q12J84</accession>
<proteinExistence type="predicted"/>
<evidence type="ECO:0000256" key="1">
    <source>
        <dbReference type="SAM" id="Phobius"/>
    </source>
</evidence>
<protein>
    <recommendedName>
        <fullName evidence="4">DUF3392 domain-containing protein</fullName>
    </recommendedName>
</protein>
<keyword evidence="1" id="KW-0472">Membrane</keyword>
<feature type="transmembrane region" description="Helical" evidence="1">
    <location>
        <begin position="16"/>
        <end position="36"/>
    </location>
</feature>
<keyword evidence="1" id="KW-1133">Transmembrane helix</keyword>
<gene>
    <name evidence="2" type="ordered locus">Sden_3216</name>
</gene>
<feature type="transmembrane region" description="Helical" evidence="1">
    <location>
        <begin position="85"/>
        <end position="105"/>
    </location>
</feature>
<dbReference type="InterPro" id="IPR021813">
    <property type="entry name" value="DUF3392"/>
</dbReference>
<dbReference type="eggNOG" id="ENOG5032Z0A">
    <property type="taxonomic scope" value="Bacteria"/>
</dbReference>
<dbReference type="Pfam" id="PF11872">
    <property type="entry name" value="DUF3392"/>
    <property type="match status" value="1"/>
</dbReference>
<dbReference type="STRING" id="318161.Sden_3216"/>
<reference evidence="2 3" key="1">
    <citation type="submission" date="2006-03" db="EMBL/GenBank/DDBJ databases">
        <title>Complete sequence of Shewanella denitrificans OS217.</title>
        <authorList>
            <consortium name="US DOE Joint Genome Institute"/>
            <person name="Copeland A."/>
            <person name="Lucas S."/>
            <person name="Lapidus A."/>
            <person name="Barry K."/>
            <person name="Detter J.C."/>
            <person name="Glavina del Rio T."/>
            <person name="Hammon N."/>
            <person name="Israni S."/>
            <person name="Dalin E."/>
            <person name="Tice H."/>
            <person name="Pitluck S."/>
            <person name="Brettin T."/>
            <person name="Bruce D."/>
            <person name="Han C."/>
            <person name="Tapia R."/>
            <person name="Gilna P."/>
            <person name="Kiss H."/>
            <person name="Schmutz J."/>
            <person name="Larimer F."/>
            <person name="Land M."/>
            <person name="Hauser L."/>
            <person name="Kyrpides N."/>
            <person name="Lykidis A."/>
            <person name="Richardson P."/>
        </authorList>
    </citation>
    <scope>NUCLEOTIDE SEQUENCE [LARGE SCALE GENOMIC DNA]</scope>
    <source>
        <strain evidence="3">OS217 / ATCC BAA-1090 / DSM 15013</strain>
    </source>
</reference>
<dbReference type="EMBL" id="CP000302">
    <property type="protein sequence ID" value="ABE56492.1"/>
    <property type="molecule type" value="Genomic_DNA"/>
</dbReference>
<keyword evidence="1" id="KW-0812">Transmembrane</keyword>
<dbReference type="KEGG" id="sdn:Sden_3216"/>
<evidence type="ECO:0008006" key="4">
    <source>
        <dbReference type="Google" id="ProtNLM"/>
    </source>
</evidence>
<evidence type="ECO:0000313" key="2">
    <source>
        <dbReference type="EMBL" id="ABE56492.1"/>
    </source>
</evidence>
<keyword evidence="3" id="KW-1185">Reference proteome</keyword>
<dbReference type="OrthoDB" id="6196761at2"/>
<sequence length="111" mass="12032">MFDSVIRLLSQFGRFLYPYMNDIAVAIVACLIVILGTRINRLLRSSLAGAGFVVRTLVFILVNAFGYGVAIVALSPLLAGQLKSIPSQWLGLVILATFIAIGAWAQRNNHA</sequence>
<organism evidence="2 3">
    <name type="scientific">Shewanella denitrificans (strain OS217 / ATCC BAA-1090 / DSM 15013)</name>
    <dbReference type="NCBI Taxonomy" id="318161"/>
    <lineage>
        <taxon>Bacteria</taxon>
        <taxon>Pseudomonadati</taxon>
        <taxon>Pseudomonadota</taxon>
        <taxon>Gammaproteobacteria</taxon>
        <taxon>Alteromonadales</taxon>
        <taxon>Shewanellaceae</taxon>
        <taxon>Shewanella</taxon>
    </lineage>
</organism>